<accession>A0A7J7NF07</accession>
<sequence>MCNLSYRLNINRRKSYSGRARLQIQTQRSSSAPNSTLDLIPHLFNNITPHYEGARGRGTRGDYNLFKLILRAIPISDSDSMIEPHYEGA</sequence>
<dbReference type="EMBL" id="JACGCM010000816">
    <property type="protein sequence ID" value="KAF6165801.1"/>
    <property type="molecule type" value="Genomic_DNA"/>
</dbReference>
<gene>
    <name evidence="1" type="ORF">GIB67_012698</name>
</gene>
<protein>
    <submittedName>
        <fullName evidence="1">Uncharacterized protein</fullName>
    </submittedName>
</protein>
<evidence type="ECO:0000313" key="2">
    <source>
        <dbReference type="Proteomes" id="UP000541444"/>
    </source>
</evidence>
<dbReference type="AlphaFoldDB" id="A0A7J7NF07"/>
<evidence type="ECO:0000313" key="1">
    <source>
        <dbReference type="EMBL" id="KAF6165801.1"/>
    </source>
</evidence>
<proteinExistence type="predicted"/>
<organism evidence="1 2">
    <name type="scientific">Kingdonia uniflora</name>
    <dbReference type="NCBI Taxonomy" id="39325"/>
    <lineage>
        <taxon>Eukaryota</taxon>
        <taxon>Viridiplantae</taxon>
        <taxon>Streptophyta</taxon>
        <taxon>Embryophyta</taxon>
        <taxon>Tracheophyta</taxon>
        <taxon>Spermatophyta</taxon>
        <taxon>Magnoliopsida</taxon>
        <taxon>Ranunculales</taxon>
        <taxon>Circaeasteraceae</taxon>
        <taxon>Kingdonia</taxon>
    </lineage>
</organism>
<keyword evidence="2" id="KW-1185">Reference proteome</keyword>
<name>A0A7J7NF07_9MAGN</name>
<reference evidence="1 2" key="1">
    <citation type="journal article" date="2020" name="IScience">
        <title>Genome Sequencing of the Endangered Kingdonia uniflora (Circaeasteraceae, Ranunculales) Reveals Potential Mechanisms of Evolutionary Specialization.</title>
        <authorList>
            <person name="Sun Y."/>
            <person name="Deng T."/>
            <person name="Zhang A."/>
            <person name="Moore M.J."/>
            <person name="Landis J.B."/>
            <person name="Lin N."/>
            <person name="Zhang H."/>
            <person name="Zhang X."/>
            <person name="Huang J."/>
            <person name="Zhang X."/>
            <person name="Sun H."/>
            <person name="Wang H."/>
        </authorList>
    </citation>
    <scope>NUCLEOTIDE SEQUENCE [LARGE SCALE GENOMIC DNA]</scope>
    <source>
        <strain evidence="1">TB1705</strain>
        <tissue evidence="1">Leaf</tissue>
    </source>
</reference>
<dbReference type="Proteomes" id="UP000541444">
    <property type="component" value="Unassembled WGS sequence"/>
</dbReference>
<comment type="caution">
    <text evidence="1">The sequence shown here is derived from an EMBL/GenBank/DDBJ whole genome shotgun (WGS) entry which is preliminary data.</text>
</comment>